<evidence type="ECO:0000313" key="2">
    <source>
        <dbReference type="Proteomes" id="UP000786693"/>
    </source>
</evidence>
<evidence type="ECO:0000313" key="1">
    <source>
        <dbReference type="EMBL" id="GIT97105.1"/>
    </source>
</evidence>
<comment type="caution">
    <text evidence="1">The sequence shown here is derived from an EMBL/GenBank/DDBJ whole genome shotgun (WGS) entry which is preliminary data.</text>
</comment>
<organism evidence="1 2">
    <name type="scientific">Jannaschia pagri</name>
    <dbReference type="NCBI Taxonomy" id="2829797"/>
    <lineage>
        <taxon>Bacteria</taxon>
        <taxon>Pseudomonadati</taxon>
        <taxon>Pseudomonadota</taxon>
        <taxon>Alphaproteobacteria</taxon>
        <taxon>Rhodobacterales</taxon>
        <taxon>Roseobacteraceae</taxon>
        <taxon>Jannaschia</taxon>
    </lineage>
</organism>
<dbReference type="EMBL" id="BPFH01000012">
    <property type="protein sequence ID" value="GIT97105.1"/>
    <property type="molecule type" value="Genomic_DNA"/>
</dbReference>
<protein>
    <recommendedName>
        <fullName evidence="3">Phage tail protein</fullName>
    </recommendedName>
</protein>
<proteinExistence type="predicted"/>
<keyword evidence="2" id="KW-1185">Reference proteome</keyword>
<gene>
    <name evidence="1" type="ORF">JANAI62_37280</name>
</gene>
<reference evidence="1 2" key="1">
    <citation type="submission" date="2021-05" db="EMBL/GenBank/DDBJ databases">
        <title>Bacteria Genome sequencing.</title>
        <authorList>
            <person name="Takabe Y."/>
            <person name="Nakajima Y."/>
            <person name="Suzuki S."/>
            <person name="Shiozaki T."/>
        </authorList>
    </citation>
    <scope>NUCLEOTIDE SEQUENCE [LARGE SCALE GENOMIC DNA]</scope>
    <source>
        <strain evidence="1 2">AI_62</strain>
    </source>
</reference>
<evidence type="ECO:0008006" key="3">
    <source>
        <dbReference type="Google" id="ProtNLM"/>
    </source>
</evidence>
<dbReference type="RefSeq" id="WP_220750584.1">
    <property type="nucleotide sequence ID" value="NZ_BPFH01000012.1"/>
</dbReference>
<name>A0ABQ4NRU0_9RHOB</name>
<dbReference type="Proteomes" id="UP000786693">
    <property type="component" value="Unassembled WGS sequence"/>
</dbReference>
<sequence>MKMIGFHTPELPDPLGLDLAKLHGGGSCPSEFYGETHDGLDVYVRYRGGTLRVHVAHEPGDDALDDGECILEAEIGPPFDGTMSLTQFCTNFGVTVEGGIPEETDPEAHLYANLTGQTTFWKVHLHRITIETSRKIVDKARSAFPNALLVKPIYVKPEPHEGLVLDRVELTTPEKLDTASVYLIDGPSLLTDIEVSPGEGILPKSGQLQISASFSSWQYSLEHHMALLPMAEKELGQTFYVPGKQKDLPKEIELITDSLNMSASFTKDDETTRGKLASLGEAISQLIPPTNLERIELETGNRIDYIDRPIDPVVVEWCKSGQNRWISIMRENRNGPWIGVRPTKR</sequence>
<accession>A0ABQ4NRU0</accession>